<keyword evidence="1" id="KW-0805">Transcription regulation</keyword>
<evidence type="ECO:0000259" key="4">
    <source>
        <dbReference type="PROSITE" id="PS50932"/>
    </source>
</evidence>
<dbReference type="GO" id="GO:0003700">
    <property type="term" value="F:DNA-binding transcription factor activity"/>
    <property type="evidence" value="ECO:0007669"/>
    <property type="project" value="TreeGrafter"/>
</dbReference>
<dbReference type="PANTHER" id="PTHR30146:SF109">
    <property type="entry name" value="HTH-TYPE TRANSCRIPTIONAL REGULATOR GALS"/>
    <property type="match status" value="1"/>
</dbReference>
<organism evidence="6 7">
    <name type="scientific">Fimbriimonas ginsengisoli Gsoil 348</name>
    <dbReference type="NCBI Taxonomy" id="661478"/>
    <lineage>
        <taxon>Bacteria</taxon>
        <taxon>Bacillati</taxon>
        <taxon>Armatimonadota</taxon>
        <taxon>Fimbriimonadia</taxon>
        <taxon>Fimbriimonadales</taxon>
        <taxon>Fimbriimonadaceae</taxon>
        <taxon>Fimbriimonas</taxon>
    </lineage>
</organism>
<dbReference type="GO" id="GO:0000976">
    <property type="term" value="F:transcription cis-regulatory region binding"/>
    <property type="evidence" value="ECO:0007669"/>
    <property type="project" value="TreeGrafter"/>
</dbReference>
<dbReference type="AlphaFoldDB" id="A0A068NQI4"/>
<dbReference type="SUPFAM" id="SSF47413">
    <property type="entry name" value="lambda repressor-like DNA-binding domains"/>
    <property type="match status" value="1"/>
</dbReference>
<dbReference type="PROSITE" id="PS50932">
    <property type="entry name" value="HTH_LACI_2"/>
    <property type="match status" value="1"/>
</dbReference>
<dbReference type="CDD" id="cd01392">
    <property type="entry name" value="HTH_LacI"/>
    <property type="match status" value="1"/>
</dbReference>
<dbReference type="PANTHER" id="PTHR30146">
    <property type="entry name" value="LACI-RELATED TRANSCRIPTIONAL REPRESSOR"/>
    <property type="match status" value="1"/>
</dbReference>
<accession>A0A068NQI4</accession>
<dbReference type="InterPro" id="IPR000843">
    <property type="entry name" value="HTH_LacI"/>
</dbReference>
<evidence type="ECO:0000313" key="5">
    <source>
        <dbReference type="EMBL" id="AIE85611.1"/>
    </source>
</evidence>
<dbReference type="KEGG" id="fgi:OP10G_2249"/>
<feature type="domain" description="HTH lacI-type" evidence="4">
    <location>
        <begin position="1"/>
        <end position="55"/>
    </location>
</feature>
<dbReference type="SUPFAM" id="SSF53822">
    <property type="entry name" value="Periplasmic binding protein-like I"/>
    <property type="match status" value="1"/>
</dbReference>
<dbReference type="Proteomes" id="UP000027982">
    <property type="component" value="Chromosome"/>
</dbReference>
<dbReference type="Pfam" id="PF13377">
    <property type="entry name" value="Peripla_BP_3"/>
    <property type="match status" value="1"/>
</dbReference>
<dbReference type="Gene3D" id="3.40.50.2300">
    <property type="match status" value="2"/>
</dbReference>
<dbReference type="STRING" id="661478.OP10G_2243"/>
<proteinExistence type="predicted"/>
<dbReference type="InterPro" id="IPR046335">
    <property type="entry name" value="LacI/GalR-like_sensor"/>
</dbReference>
<evidence type="ECO:0000313" key="7">
    <source>
        <dbReference type="Proteomes" id="UP000027982"/>
    </source>
</evidence>
<keyword evidence="2" id="KW-0238">DNA-binding</keyword>
<dbReference type="Gene3D" id="1.10.260.40">
    <property type="entry name" value="lambda repressor-like DNA-binding domains"/>
    <property type="match status" value="1"/>
</dbReference>
<name>A0A068NQI4_FIMGI</name>
<evidence type="ECO:0000256" key="2">
    <source>
        <dbReference type="ARBA" id="ARBA00023125"/>
    </source>
</evidence>
<dbReference type="CDD" id="cd06267">
    <property type="entry name" value="PBP1_LacI_sugar_binding-like"/>
    <property type="match status" value="1"/>
</dbReference>
<dbReference type="HOGENOM" id="CLU_037628_6_2_0"/>
<gene>
    <name evidence="5" type="ORF">OP10G_2243</name>
    <name evidence="6" type="ORF">OP10G_2249</name>
</gene>
<dbReference type="KEGG" id="fgi:OP10G_2243"/>
<dbReference type="InterPro" id="IPR010982">
    <property type="entry name" value="Lambda_DNA-bd_dom_sf"/>
</dbReference>
<reference evidence="6 7" key="1">
    <citation type="journal article" date="2014" name="PLoS ONE">
        <title>The first complete genome sequence of the class fimbriimonadia in the phylum armatimonadetes.</title>
        <authorList>
            <person name="Hu Z.Y."/>
            <person name="Wang Y.Z."/>
            <person name="Im W.T."/>
            <person name="Wang S.Y."/>
            <person name="Zhao G.P."/>
            <person name="Zheng H.J."/>
            <person name="Quan Z.X."/>
        </authorList>
    </citation>
    <scope>NUCLEOTIDE SEQUENCE [LARGE SCALE GENOMIC DNA]</scope>
    <source>
        <strain evidence="6">Gsoil 348</strain>
    </source>
</reference>
<keyword evidence="7" id="KW-1185">Reference proteome</keyword>
<dbReference type="InterPro" id="IPR028082">
    <property type="entry name" value="Peripla_BP_I"/>
</dbReference>
<dbReference type="RefSeq" id="WP_227625112.1">
    <property type="nucleotide sequence ID" value="NZ_CP007139.1"/>
</dbReference>
<reference evidence="6" key="2">
    <citation type="submission" date="2014-01" db="EMBL/GenBank/DDBJ databases">
        <authorList>
            <person name="Hu Z.-Y."/>
            <person name="Wang Y.-Z."/>
            <person name="Im W.-T."/>
            <person name="Wang S.-Y."/>
            <person name="Zhao G.-P."/>
            <person name="Zheng H.-J."/>
            <person name="Quan Z.-X."/>
        </authorList>
    </citation>
    <scope>NUCLEOTIDE SEQUENCE</scope>
    <source>
        <strain evidence="6">Gsoil 348</strain>
    </source>
</reference>
<evidence type="ECO:0000256" key="1">
    <source>
        <dbReference type="ARBA" id="ARBA00023015"/>
    </source>
</evidence>
<dbReference type="EMBL" id="CP007139">
    <property type="protein sequence ID" value="AIE85617.1"/>
    <property type="molecule type" value="Genomic_DNA"/>
</dbReference>
<dbReference type="Pfam" id="PF00356">
    <property type="entry name" value="LacI"/>
    <property type="match status" value="1"/>
</dbReference>
<dbReference type="eggNOG" id="COG1609">
    <property type="taxonomic scope" value="Bacteria"/>
</dbReference>
<sequence>MTQLDIAKQANVSQATVSRVLSGDDRVEASLRDRILAVIREHNYQPDVRARSLRLQRTGLIGLVLKRPHGGLADDPFFAALIAGIMDFLCGQPYHLCVDVVTDDASQEGIYDEMLRTRRVDGLILVESEGRDERIALLQRDKFPFVLIGNPQNEAIASVDNDNVKAGEMATRHLLDGGYKRIGMLAGPQSLTVSEDRIAGYCRAMKSAELTVKVWHSSFGFEAARDEAIGILTQEHRPEALVVLDDFMAFGVVLAARSLGIRIPDDIALVGFNDSSLCNLIPGGLTSVSLGIEGIVERAVHKLLAIVETGECPDPIRDIVPCELCIRGSSRPAEVRA</sequence>
<dbReference type="SMART" id="SM00354">
    <property type="entry name" value="HTH_LACI"/>
    <property type="match status" value="1"/>
</dbReference>
<keyword evidence="3" id="KW-0804">Transcription</keyword>
<evidence type="ECO:0000256" key="3">
    <source>
        <dbReference type="ARBA" id="ARBA00023163"/>
    </source>
</evidence>
<dbReference type="EMBL" id="CP007139">
    <property type="protein sequence ID" value="AIE85611.1"/>
    <property type="molecule type" value="Genomic_DNA"/>
</dbReference>
<protein>
    <submittedName>
        <fullName evidence="6">Maltose operon transcriptional repressor</fullName>
    </submittedName>
</protein>
<evidence type="ECO:0000313" key="6">
    <source>
        <dbReference type="EMBL" id="AIE85617.1"/>
    </source>
</evidence>